<keyword evidence="2 4" id="KW-0547">Nucleotide-binding</keyword>
<dbReference type="EMBL" id="JAABOO010000002">
    <property type="protein sequence ID" value="NER13375.1"/>
    <property type="molecule type" value="Genomic_DNA"/>
</dbReference>
<dbReference type="PANTHER" id="PTHR43585">
    <property type="entry name" value="FUMIPYRROLE BIOSYNTHESIS PROTEIN C"/>
    <property type="match status" value="1"/>
</dbReference>
<evidence type="ECO:0000259" key="5">
    <source>
        <dbReference type="PROSITE" id="PS50975"/>
    </source>
</evidence>
<comment type="caution">
    <text evidence="6">The sequence shown here is derived from an EMBL/GenBank/DDBJ whole genome shotgun (WGS) entry which is preliminary data.</text>
</comment>
<dbReference type="GO" id="GO:0005524">
    <property type="term" value="F:ATP binding"/>
    <property type="evidence" value="ECO:0007669"/>
    <property type="project" value="UniProtKB-UniRule"/>
</dbReference>
<evidence type="ECO:0000313" key="7">
    <source>
        <dbReference type="Proteomes" id="UP000468581"/>
    </source>
</evidence>
<dbReference type="GO" id="GO:0016874">
    <property type="term" value="F:ligase activity"/>
    <property type="evidence" value="ECO:0007669"/>
    <property type="project" value="UniProtKB-KW"/>
</dbReference>
<dbReference type="AlphaFoldDB" id="A0A6P0UJA6"/>
<organism evidence="6 7">
    <name type="scientific">Leptobacterium flavescens</name>
    <dbReference type="NCBI Taxonomy" id="472055"/>
    <lineage>
        <taxon>Bacteria</taxon>
        <taxon>Pseudomonadati</taxon>
        <taxon>Bacteroidota</taxon>
        <taxon>Flavobacteriia</taxon>
        <taxon>Flavobacteriales</taxon>
        <taxon>Flavobacteriaceae</taxon>
        <taxon>Leptobacterium</taxon>
    </lineage>
</organism>
<keyword evidence="3 4" id="KW-0067">ATP-binding</keyword>
<feature type="domain" description="ATP-grasp" evidence="5">
    <location>
        <begin position="89"/>
        <end position="300"/>
    </location>
</feature>
<dbReference type="PANTHER" id="PTHR43585:SF2">
    <property type="entry name" value="ATP-GRASP ENZYME FSQD"/>
    <property type="match status" value="1"/>
</dbReference>
<sequence>MLLLDRPNISNFLKDTIKEHYLPVIATQEAWKQIDDISLNWVSEADAIKELKSGDSPLLYTNSENTIKWIQQHLKGTELLRKVRLFKNKIRFRELIRDIYPFYYFRGIDFEDLERISPTELKFPLVLKPAVGSLSMGVRKVHTAGQWTAAVKAVKEEINTYKGSFPDVVMNTSNFMVEEFIDGEEYSIDCYFDADGEPVILNILQHIFPSGEDRGERVYTTSKEIIAGLKDRIEAFLRILGQKTALANFPLHLDVRINEKDNIIPIEGNPLRFGGLCTSADLAHHAYGFNSYDYYLRGKRPDWNSILKDSDGRKYSVVALGNNSGVKGENVLYFDYDSLLSDFRRPLCLRKIDIEEYPFFGMLFVETRKGQEDELEQILTSNLLEYIREKDASSINNN</sequence>
<name>A0A6P0UJA6_9FLAO</name>
<dbReference type="GO" id="GO:0046872">
    <property type="term" value="F:metal ion binding"/>
    <property type="evidence" value="ECO:0007669"/>
    <property type="project" value="InterPro"/>
</dbReference>
<reference evidence="6 7" key="1">
    <citation type="submission" date="2020-01" db="EMBL/GenBank/DDBJ databases">
        <title>Leptobacterium flavescens.</title>
        <authorList>
            <person name="Wang G."/>
        </authorList>
    </citation>
    <scope>NUCLEOTIDE SEQUENCE [LARGE SCALE GENOMIC DNA]</scope>
    <source>
        <strain evidence="6 7">KCTC 22160</strain>
    </source>
</reference>
<dbReference type="RefSeq" id="WP_163606416.1">
    <property type="nucleotide sequence ID" value="NZ_JAABOO010000002.1"/>
</dbReference>
<protein>
    <submittedName>
        <fullName evidence="6">ATP-grasp domain-containing protein</fullName>
    </submittedName>
</protein>
<evidence type="ECO:0000256" key="3">
    <source>
        <dbReference type="ARBA" id="ARBA00022840"/>
    </source>
</evidence>
<dbReference type="SUPFAM" id="SSF56059">
    <property type="entry name" value="Glutathione synthetase ATP-binding domain-like"/>
    <property type="match status" value="1"/>
</dbReference>
<dbReference type="Gene3D" id="3.30.470.20">
    <property type="entry name" value="ATP-grasp fold, B domain"/>
    <property type="match status" value="1"/>
</dbReference>
<dbReference type="Proteomes" id="UP000468581">
    <property type="component" value="Unassembled WGS sequence"/>
</dbReference>
<keyword evidence="1" id="KW-0436">Ligase</keyword>
<dbReference type="PROSITE" id="PS50975">
    <property type="entry name" value="ATP_GRASP"/>
    <property type="match status" value="1"/>
</dbReference>
<keyword evidence="7" id="KW-1185">Reference proteome</keyword>
<evidence type="ECO:0000313" key="6">
    <source>
        <dbReference type="EMBL" id="NER13375.1"/>
    </source>
</evidence>
<proteinExistence type="predicted"/>
<gene>
    <name evidence="6" type="ORF">GWK08_07995</name>
</gene>
<evidence type="ECO:0000256" key="4">
    <source>
        <dbReference type="PROSITE-ProRule" id="PRU00409"/>
    </source>
</evidence>
<dbReference type="InterPro" id="IPR052032">
    <property type="entry name" value="ATP-dep_AA_Ligase"/>
</dbReference>
<dbReference type="InterPro" id="IPR011761">
    <property type="entry name" value="ATP-grasp"/>
</dbReference>
<evidence type="ECO:0000256" key="1">
    <source>
        <dbReference type="ARBA" id="ARBA00022598"/>
    </source>
</evidence>
<dbReference type="Pfam" id="PF13535">
    <property type="entry name" value="ATP-grasp_4"/>
    <property type="match status" value="1"/>
</dbReference>
<evidence type="ECO:0000256" key="2">
    <source>
        <dbReference type="ARBA" id="ARBA00022741"/>
    </source>
</evidence>
<accession>A0A6P0UJA6</accession>